<dbReference type="InterPro" id="IPR050224">
    <property type="entry name" value="TALE_homeobox"/>
</dbReference>
<reference evidence="11" key="1">
    <citation type="submission" date="2017-02" db="UniProtKB">
        <authorList>
            <consortium name="WormBaseParasite"/>
        </authorList>
    </citation>
    <scope>IDENTIFICATION</scope>
</reference>
<keyword evidence="4 6" id="KW-0371">Homeobox</keyword>
<feature type="domain" description="PBC" evidence="9">
    <location>
        <begin position="10"/>
        <end position="196"/>
    </location>
</feature>
<evidence type="ECO:0000256" key="6">
    <source>
        <dbReference type="PROSITE-ProRule" id="PRU00108"/>
    </source>
</evidence>
<dbReference type="SMART" id="SM00389">
    <property type="entry name" value="HOX"/>
    <property type="match status" value="1"/>
</dbReference>
<keyword evidence="10" id="KW-1185">Reference proteome</keyword>
<dbReference type="Pfam" id="PF05920">
    <property type="entry name" value="Homeobox_KN"/>
    <property type="match status" value="1"/>
</dbReference>
<dbReference type="InterPro" id="IPR017970">
    <property type="entry name" value="Homeobox_CS"/>
</dbReference>
<dbReference type="PROSITE" id="PS51978">
    <property type="entry name" value="PBC"/>
    <property type="match status" value="1"/>
</dbReference>
<evidence type="ECO:0000256" key="5">
    <source>
        <dbReference type="ARBA" id="ARBA00023242"/>
    </source>
</evidence>
<feature type="region of interest" description="Disordered" evidence="7">
    <location>
        <begin position="252"/>
        <end position="311"/>
    </location>
</feature>
<protein>
    <submittedName>
        <fullName evidence="11">Homeobox domain-containing protein</fullName>
    </submittedName>
</protein>
<dbReference type="SUPFAM" id="SSF46689">
    <property type="entry name" value="Homeodomain-like"/>
    <property type="match status" value="1"/>
</dbReference>
<feature type="domain" description="Homeobox" evidence="8">
    <location>
        <begin position="195"/>
        <end position="258"/>
    </location>
</feature>
<keyword evidence="5 6" id="KW-0539">Nucleus</keyword>
<feature type="compositionally biased region" description="Low complexity" evidence="7">
    <location>
        <begin position="291"/>
        <end position="311"/>
    </location>
</feature>
<evidence type="ECO:0000259" key="9">
    <source>
        <dbReference type="PROSITE" id="PS51978"/>
    </source>
</evidence>
<dbReference type="PROSITE" id="PS00027">
    <property type="entry name" value="HOMEOBOX_1"/>
    <property type="match status" value="1"/>
</dbReference>
<dbReference type="GO" id="GO:0000987">
    <property type="term" value="F:cis-regulatory region sequence-specific DNA binding"/>
    <property type="evidence" value="ECO:0007669"/>
    <property type="project" value="UniProtKB-ARBA"/>
</dbReference>
<dbReference type="CDD" id="cd00086">
    <property type="entry name" value="homeodomain"/>
    <property type="match status" value="1"/>
</dbReference>
<dbReference type="AlphaFoldDB" id="A0A0N5A817"/>
<name>A0A0N5A817_9BILA</name>
<dbReference type="PROSITE" id="PS50071">
    <property type="entry name" value="HOMEOBOX_2"/>
    <property type="match status" value="1"/>
</dbReference>
<dbReference type="WBParaSite" id="SMUV_0000019501-mRNA-1">
    <property type="protein sequence ID" value="SMUV_0000019501-mRNA-1"/>
    <property type="gene ID" value="SMUV_0000019501"/>
</dbReference>
<sequence length="373" mass="43943">MRPYTELRHTVTVNRLASLQQCLDVVGVLFRSANGFRWLHSARCNRYFDVLFQLLCEKKQQMNVQIDNCINQIDNQAQYQKIDTKLKECMGYGDLSWDEADDDDREGEQIDEKYQQLLAQARADFAQYSQHLQTKSIELSTELMRILNIQKEFRPITATDMERCRSDIEAKFNSYQNQLKQLTYQNFMLLRSKHFDARRKRRNFSKDATRILSEFFYSHIDHPYPSEDAKVELARRCNITVNQVSNWFGNKRIRTKKNQNRQPDAISPEAATANSETAQPQLMQHDDEQQRQQQPGQQAQQQPDQSQLQQQKLQLQQQQQLQPLHLQQLQVVQQEQSLQPANLQQLQQVTNNIIPDIPIDYTQNVLDPLQVNF</sequence>
<dbReference type="Proteomes" id="UP000046393">
    <property type="component" value="Unplaced"/>
</dbReference>
<dbReference type="STRING" id="451379.A0A0N5A817"/>
<dbReference type="GO" id="GO:0000981">
    <property type="term" value="F:DNA-binding transcription factor activity, RNA polymerase II-specific"/>
    <property type="evidence" value="ECO:0007669"/>
    <property type="project" value="InterPro"/>
</dbReference>
<dbReference type="PANTHER" id="PTHR11850">
    <property type="entry name" value="HOMEOBOX PROTEIN TRANSCRIPTION FACTORS"/>
    <property type="match status" value="1"/>
</dbReference>
<organism evidence="10 11">
    <name type="scientific">Syphacia muris</name>
    <dbReference type="NCBI Taxonomy" id="451379"/>
    <lineage>
        <taxon>Eukaryota</taxon>
        <taxon>Metazoa</taxon>
        <taxon>Ecdysozoa</taxon>
        <taxon>Nematoda</taxon>
        <taxon>Chromadorea</taxon>
        <taxon>Rhabditida</taxon>
        <taxon>Spirurina</taxon>
        <taxon>Oxyuridomorpha</taxon>
        <taxon>Oxyuroidea</taxon>
        <taxon>Oxyuridae</taxon>
        <taxon>Syphacia</taxon>
    </lineage>
</organism>
<comment type="similarity">
    <text evidence="2">Belongs to the TALE/PBX homeobox family.</text>
</comment>
<dbReference type="InterPro" id="IPR009057">
    <property type="entry name" value="Homeodomain-like_sf"/>
</dbReference>
<comment type="subcellular location">
    <subcellularLocation>
        <location evidence="1 6">Nucleus</location>
    </subcellularLocation>
</comment>
<evidence type="ECO:0000256" key="3">
    <source>
        <dbReference type="ARBA" id="ARBA00023125"/>
    </source>
</evidence>
<evidence type="ECO:0000256" key="4">
    <source>
        <dbReference type="ARBA" id="ARBA00023155"/>
    </source>
</evidence>
<feature type="DNA-binding region" description="Homeobox" evidence="6">
    <location>
        <begin position="197"/>
        <end position="259"/>
    </location>
</feature>
<evidence type="ECO:0000256" key="1">
    <source>
        <dbReference type="ARBA" id="ARBA00004123"/>
    </source>
</evidence>
<dbReference type="InterPro" id="IPR001356">
    <property type="entry name" value="HD"/>
</dbReference>
<dbReference type="Pfam" id="PF03792">
    <property type="entry name" value="PBC"/>
    <property type="match status" value="1"/>
</dbReference>
<evidence type="ECO:0000259" key="8">
    <source>
        <dbReference type="PROSITE" id="PS50071"/>
    </source>
</evidence>
<evidence type="ECO:0000313" key="10">
    <source>
        <dbReference type="Proteomes" id="UP000046393"/>
    </source>
</evidence>
<dbReference type="Gene3D" id="1.10.10.60">
    <property type="entry name" value="Homeodomain-like"/>
    <property type="match status" value="1"/>
</dbReference>
<dbReference type="InterPro" id="IPR008422">
    <property type="entry name" value="KN_HD"/>
</dbReference>
<keyword evidence="3 6" id="KW-0238">DNA-binding</keyword>
<evidence type="ECO:0000313" key="11">
    <source>
        <dbReference type="WBParaSite" id="SMUV_0000019501-mRNA-1"/>
    </source>
</evidence>
<dbReference type="GO" id="GO:0005634">
    <property type="term" value="C:nucleus"/>
    <property type="evidence" value="ECO:0007669"/>
    <property type="project" value="UniProtKB-SubCell"/>
</dbReference>
<proteinExistence type="inferred from homology"/>
<evidence type="ECO:0000256" key="7">
    <source>
        <dbReference type="SAM" id="MobiDB-lite"/>
    </source>
</evidence>
<dbReference type="InterPro" id="IPR005542">
    <property type="entry name" value="PBX_PBC_dom"/>
</dbReference>
<accession>A0A0N5A817</accession>
<evidence type="ECO:0000256" key="2">
    <source>
        <dbReference type="ARBA" id="ARBA00007601"/>
    </source>
</evidence>